<dbReference type="EMBL" id="JANAVB010018202">
    <property type="protein sequence ID" value="KAJ6829620.1"/>
    <property type="molecule type" value="Genomic_DNA"/>
</dbReference>
<proteinExistence type="predicted"/>
<evidence type="ECO:0000313" key="1">
    <source>
        <dbReference type="EMBL" id="KAJ6829620.1"/>
    </source>
</evidence>
<evidence type="ECO:0000313" key="3">
    <source>
        <dbReference type="Proteomes" id="UP001140949"/>
    </source>
</evidence>
<comment type="caution">
    <text evidence="2">The sequence shown here is derived from an EMBL/GenBank/DDBJ whole genome shotgun (WGS) entry which is preliminary data.</text>
</comment>
<dbReference type="EMBL" id="JANAVB010013394">
    <property type="protein sequence ID" value="KAJ6835608.1"/>
    <property type="molecule type" value="Genomic_DNA"/>
</dbReference>
<dbReference type="AlphaFoldDB" id="A0AAX6H4P6"/>
<evidence type="ECO:0000313" key="2">
    <source>
        <dbReference type="EMBL" id="KAJ6835608.1"/>
    </source>
</evidence>
<dbReference type="PANTHER" id="PTHR37763">
    <property type="entry name" value="EXOSOME COMPLEX EXONUCLEASE"/>
    <property type="match status" value="1"/>
</dbReference>
<accession>A0AAX6H4P6</accession>
<keyword evidence="3" id="KW-1185">Reference proteome</keyword>
<sequence length="424" mass="48185">MIKCLHELSVQAHLQPASTMHHRLMSPIASHFCSRSLKPISAKHGHVRSYAAFYHPSQDSDDECLPSEWYGIAYAKLIRLTHVLKNVQHRDGRLVDIDIGSTITDDCTISKFRTFNSVAKAFIRSPSSGFFNTPNERRAIKLDSLTKVCNFLNISAQQRKNVRLAICPQVTQHHIWRGALEKILIDLKLDMDASKCSSRFFQIGEQILSSCTNFFAETAGVTSSDSPSWMRPAPLNKVEKPLPSREWEEVLEMFVDLSRCLEGEERLAPHVAKLEVMKEGLSQIKDIVVERDISYKEVRRQDCLVQRKLSKSLGHSSKCLFTLLLYYLYGTTRDIEVDLCGAVHGSKNKFCLCIGEIVTSCDEEMLLDGIKKMNRALGLFKFVWESAGMNGVLELQGHVWCMGTKERILTYRGNKFFVHSIRLP</sequence>
<gene>
    <name evidence="2" type="ORF">M6B38_331525</name>
    <name evidence="1" type="ORF">M6B38_357170</name>
</gene>
<reference evidence="2" key="2">
    <citation type="submission" date="2023-04" db="EMBL/GenBank/DDBJ databases">
        <authorList>
            <person name="Bruccoleri R.E."/>
            <person name="Oakeley E.J."/>
            <person name="Faust A.-M."/>
            <person name="Dessus-Babus S."/>
            <person name="Altorfer M."/>
            <person name="Burckhardt D."/>
            <person name="Oertli M."/>
            <person name="Naumann U."/>
            <person name="Petersen F."/>
            <person name="Wong J."/>
        </authorList>
    </citation>
    <scope>NUCLEOTIDE SEQUENCE</scope>
    <source>
        <strain evidence="2">GSM-AAB239-AS_SAM_17_03QT</strain>
        <tissue evidence="2">Leaf</tissue>
    </source>
</reference>
<protein>
    <submittedName>
        <fullName evidence="2">Uncharacterized protein</fullName>
    </submittedName>
</protein>
<reference evidence="2" key="1">
    <citation type="journal article" date="2023" name="GigaByte">
        <title>Genome assembly of the bearded iris, Iris pallida Lam.</title>
        <authorList>
            <person name="Bruccoleri R.E."/>
            <person name="Oakeley E.J."/>
            <person name="Faust A.M.E."/>
            <person name="Altorfer M."/>
            <person name="Dessus-Babus S."/>
            <person name="Burckhardt D."/>
            <person name="Oertli M."/>
            <person name="Naumann U."/>
            <person name="Petersen F."/>
            <person name="Wong J."/>
        </authorList>
    </citation>
    <scope>NUCLEOTIDE SEQUENCE</scope>
    <source>
        <strain evidence="2">GSM-AAB239-AS_SAM_17_03QT</strain>
    </source>
</reference>
<dbReference type="Proteomes" id="UP001140949">
    <property type="component" value="Unassembled WGS sequence"/>
</dbReference>
<organism evidence="2 3">
    <name type="scientific">Iris pallida</name>
    <name type="common">Sweet iris</name>
    <dbReference type="NCBI Taxonomy" id="29817"/>
    <lineage>
        <taxon>Eukaryota</taxon>
        <taxon>Viridiplantae</taxon>
        <taxon>Streptophyta</taxon>
        <taxon>Embryophyta</taxon>
        <taxon>Tracheophyta</taxon>
        <taxon>Spermatophyta</taxon>
        <taxon>Magnoliopsida</taxon>
        <taxon>Liliopsida</taxon>
        <taxon>Asparagales</taxon>
        <taxon>Iridaceae</taxon>
        <taxon>Iridoideae</taxon>
        <taxon>Irideae</taxon>
        <taxon>Iris</taxon>
    </lineage>
</organism>
<dbReference type="PANTHER" id="PTHR37763:SF1">
    <property type="entry name" value="EXOSOME COMPLEX EXONUCLEASE"/>
    <property type="match status" value="1"/>
</dbReference>
<name>A0AAX6H4P6_IRIPA</name>